<dbReference type="Gene3D" id="2.120.10.30">
    <property type="entry name" value="TolB, C-terminal domain"/>
    <property type="match status" value="1"/>
</dbReference>
<dbReference type="GO" id="GO:0006412">
    <property type="term" value="P:translation"/>
    <property type="evidence" value="ECO:0007669"/>
    <property type="project" value="InterPro"/>
</dbReference>
<evidence type="ECO:0000256" key="3">
    <source>
        <dbReference type="ARBA" id="ARBA00023274"/>
    </source>
</evidence>
<protein>
    <recommendedName>
        <fullName evidence="4">Ribosomal protein L15</fullName>
    </recommendedName>
</protein>
<dbReference type="GO" id="GO:0043161">
    <property type="term" value="P:proteasome-mediated ubiquitin-dependent protein catabolic process"/>
    <property type="evidence" value="ECO:0000318"/>
    <property type="project" value="GO_Central"/>
</dbReference>
<keyword evidence="7" id="KW-1185">Reference proteome</keyword>
<name>A0A072U7X0_MEDTR</name>
<dbReference type="ExpressionAtlas" id="A0A072U7X0">
    <property type="expression patterns" value="differential"/>
</dbReference>
<dbReference type="EnsemblPlants" id="KEH21925">
    <property type="protein sequence ID" value="KEH21925"/>
    <property type="gene ID" value="MTR_7g026915"/>
</dbReference>
<dbReference type="FunFam" id="2.120.10.30:FF:000108">
    <property type="entry name" value="NHL domain-containing protein"/>
    <property type="match status" value="1"/>
</dbReference>
<reference evidence="5 7" key="2">
    <citation type="journal article" date="2014" name="BMC Genomics">
        <title>An improved genome release (version Mt4.0) for the model legume Medicago truncatula.</title>
        <authorList>
            <person name="Tang H."/>
            <person name="Krishnakumar V."/>
            <person name="Bidwell S."/>
            <person name="Rosen B."/>
            <person name="Chan A."/>
            <person name="Zhou S."/>
            <person name="Gentzbittel L."/>
            <person name="Childs K.L."/>
            <person name="Yandell M."/>
            <person name="Gundlach H."/>
            <person name="Mayer K.F."/>
            <person name="Schwartz D.C."/>
            <person name="Town C.D."/>
        </authorList>
    </citation>
    <scope>GENOME REANNOTATION</scope>
    <source>
        <strain evidence="5">A17</strain>
        <strain evidence="6 7">cv. Jemalong A17</strain>
    </source>
</reference>
<evidence type="ECO:0000313" key="5">
    <source>
        <dbReference type="EMBL" id="KEH21925.1"/>
    </source>
</evidence>
<keyword evidence="3 4" id="KW-0687">Ribonucleoprotein</keyword>
<dbReference type="PANTHER" id="PTHR46388">
    <property type="entry name" value="NHL REPEAT-CONTAINING PROTEIN 2"/>
    <property type="match status" value="1"/>
</dbReference>
<evidence type="ECO:0000256" key="4">
    <source>
        <dbReference type="RuleBase" id="RU000663"/>
    </source>
</evidence>
<dbReference type="PANTHER" id="PTHR46388:SF3">
    <property type="entry name" value="DUF1618 DOMAIN-CONTAINING PROTEIN"/>
    <property type="match status" value="1"/>
</dbReference>
<reference evidence="6" key="3">
    <citation type="submission" date="2015-04" db="UniProtKB">
        <authorList>
            <consortium name="EnsemblPlants"/>
        </authorList>
    </citation>
    <scope>IDENTIFICATION</scope>
    <source>
        <strain evidence="6">cv. Jemalong A17</strain>
    </source>
</reference>
<dbReference type="EMBL" id="CM001223">
    <property type="protein sequence ID" value="KEH21925.1"/>
    <property type="molecule type" value="Genomic_DNA"/>
</dbReference>
<comment type="similarity">
    <text evidence="1 4">Belongs to the eukaryotic ribosomal protein eL15 family.</text>
</comment>
<evidence type="ECO:0000256" key="2">
    <source>
        <dbReference type="ARBA" id="ARBA00022980"/>
    </source>
</evidence>
<dbReference type="OrthoDB" id="273823at2759"/>
<keyword evidence="2 4" id="KW-0689">Ribosomal protein</keyword>
<dbReference type="PaxDb" id="3880-AES78291"/>
<dbReference type="GO" id="GO:1990904">
    <property type="term" value="C:ribonucleoprotein complex"/>
    <property type="evidence" value="ECO:0007669"/>
    <property type="project" value="UniProtKB-KW"/>
</dbReference>
<dbReference type="InterPro" id="IPR011042">
    <property type="entry name" value="6-blade_b-propeller_TolB-like"/>
</dbReference>
<dbReference type="GO" id="GO:0003729">
    <property type="term" value="F:mRNA binding"/>
    <property type="evidence" value="ECO:0007669"/>
    <property type="project" value="UniProtKB-ARBA"/>
</dbReference>
<dbReference type="InterPro" id="IPR024794">
    <property type="entry name" value="Rbsml_eL15_core_dom_sf"/>
</dbReference>
<evidence type="ECO:0000313" key="6">
    <source>
        <dbReference type="EnsemblPlants" id="KEH21925"/>
    </source>
</evidence>
<organism evidence="5 7">
    <name type="scientific">Medicago truncatula</name>
    <name type="common">Barrel medic</name>
    <name type="synonym">Medicago tribuloides</name>
    <dbReference type="NCBI Taxonomy" id="3880"/>
    <lineage>
        <taxon>Eukaryota</taxon>
        <taxon>Viridiplantae</taxon>
        <taxon>Streptophyta</taxon>
        <taxon>Embryophyta</taxon>
        <taxon>Tracheophyta</taxon>
        <taxon>Spermatophyta</taxon>
        <taxon>Magnoliopsida</taxon>
        <taxon>eudicotyledons</taxon>
        <taxon>Gunneridae</taxon>
        <taxon>Pentapetalae</taxon>
        <taxon>rosids</taxon>
        <taxon>fabids</taxon>
        <taxon>Fabales</taxon>
        <taxon>Fabaceae</taxon>
        <taxon>Papilionoideae</taxon>
        <taxon>50 kb inversion clade</taxon>
        <taxon>NPAAA clade</taxon>
        <taxon>Hologalegina</taxon>
        <taxon>IRL clade</taxon>
        <taxon>Trifolieae</taxon>
        <taxon>Medicago</taxon>
    </lineage>
</organism>
<dbReference type="SUPFAM" id="SSF63825">
    <property type="entry name" value="YWTD domain"/>
    <property type="match status" value="1"/>
</dbReference>
<dbReference type="GO" id="GO:0005840">
    <property type="term" value="C:ribosome"/>
    <property type="evidence" value="ECO:0007669"/>
    <property type="project" value="UniProtKB-KW"/>
</dbReference>
<dbReference type="Pfam" id="PF00827">
    <property type="entry name" value="Ribosomal_L15e"/>
    <property type="match status" value="1"/>
</dbReference>
<gene>
    <name evidence="6" type="primary">25497732</name>
    <name evidence="5" type="ordered locus">MTR_7g026915</name>
</gene>
<dbReference type="Gene3D" id="3.40.1120.10">
    <property type="entry name" value="Ribosomal protein l15e"/>
    <property type="match status" value="1"/>
</dbReference>
<dbReference type="HOGENOM" id="CLU_016220_1_0_1"/>
<proteinExistence type="inferred from homology"/>
<reference evidence="5 7" key="1">
    <citation type="journal article" date="2011" name="Nature">
        <title>The Medicago genome provides insight into the evolution of rhizobial symbioses.</title>
        <authorList>
            <person name="Young N.D."/>
            <person name="Debelle F."/>
            <person name="Oldroyd G.E."/>
            <person name="Geurts R."/>
            <person name="Cannon S.B."/>
            <person name="Udvardi M.K."/>
            <person name="Benedito V.A."/>
            <person name="Mayer K.F."/>
            <person name="Gouzy J."/>
            <person name="Schoof H."/>
            <person name="Van de Peer Y."/>
            <person name="Proost S."/>
            <person name="Cook D.R."/>
            <person name="Meyers B.C."/>
            <person name="Spannagl M."/>
            <person name="Cheung F."/>
            <person name="De Mita S."/>
            <person name="Krishnakumar V."/>
            <person name="Gundlach H."/>
            <person name="Zhou S."/>
            <person name="Mudge J."/>
            <person name="Bharti A.K."/>
            <person name="Murray J.D."/>
            <person name="Naoumkina M.A."/>
            <person name="Rosen B."/>
            <person name="Silverstein K.A."/>
            <person name="Tang H."/>
            <person name="Rombauts S."/>
            <person name="Zhao P.X."/>
            <person name="Zhou P."/>
            <person name="Barbe V."/>
            <person name="Bardou P."/>
            <person name="Bechner M."/>
            <person name="Bellec A."/>
            <person name="Berger A."/>
            <person name="Berges H."/>
            <person name="Bidwell S."/>
            <person name="Bisseling T."/>
            <person name="Choisne N."/>
            <person name="Couloux A."/>
            <person name="Denny R."/>
            <person name="Deshpande S."/>
            <person name="Dai X."/>
            <person name="Doyle J.J."/>
            <person name="Dudez A.M."/>
            <person name="Farmer A.D."/>
            <person name="Fouteau S."/>
            <person name="Franken C."/>
            <person name="Gibelin C."/>
            <person name="Gish J."/>
            <person name="Goldstein S."/>
            <person name="Gonzalez A.J."/>
            <person name="Green P.J."/>
            <person name="Hallab A."/>
            <person name="Hartog M."/>
            <person name="Hua A."/>
            <person name="Humphray S.J."/>
            <person name="Jeong D.H."/>
            <person name="Jing Y."/>
            <person name="Jocker A."/>
            <person name="Kenton S.M."/>
            <person name="Kim D.J."/>
            <person name="Klee K."/>
            <person name="Lai H."/>
            <person name="Lang C."/>
            <person name="Lin S."/>
            <person name="Macmil S.L."/>
            <person name="Magdelenat G."/>
            <person name="Matthews L."/>
            <person name="McCorrison J."/>
            <person name="Monaghan E.L."/>
            <person name="Mun J.H."/>
            <person name="Najar F.Z."/>
            <person name="Nicholson C."/>
            <person name="Noirot C."/>
            <person name="O'Bleness M."/>
            <person name="Paule C.R."/>
            <person name="Poulain J."/>
            <person name="Prion F."/>
            <person name="Qin B."/>
            <person name="Qu C."/>
            <person name="Retzel E.F."/>
            <person name="Riddle C."/>
            <person name="Sallet E."/>
            <person name="Samain S."/>
            <person name="Samson N."/>
            <person name="Sanders I."/>
            <person name="Saurat O."/>
            <person name="Scarpelli C."/>
            <person name="Schiex T."/>
            <person name="Segurens B."/>
            <person name="Severin A.J."/>
            <person name="Sherrier D.J."/>
            <person name="Shi R."/>
            <person name="Sims S."/>
            <person name="Singer S.R."/>
            <person name="Sinharoy S."/>
            <person name="Sterck L."/>
            <person name="Viollet A."/>
            <person name="Wang B.B."/>
            <person name="Wang K."/>
            <person name="Wang M."/>
            <person name="Wang X."/>
            <person name="Warfsmann J."/>
            <person name="Weissenbach J."/>
            <person name="White D.D."/>
            <person name="White J.D."/>
            <person name="Wiley G.B."/>
            <person name="Wincker P."/>
            <person name="Xing Y."/>
            <person name="Yang L."/>
            <person name="Yao Z."/>
            <person name="Ying F."/>
            <person name="Zhai J."/>
            <person name="Zhou L."/>
            <person name="Zuber A."/>
            <person name="Denarie J."/>
            <person name="Dixon R.A."/>
            <person name="May G.D."/>
            <person name="Schwartz D.C."/>
            <person name="Rogers J."/>
            <person name="Quetier F."/>
            <person name="Town C.D."/>
            <person name="Roe B.A."/>
        </authorList>
    </citation>
    <scope>NUCLEOTIDE SEQUENCE [LARGE SCALE GENOMIC DNA]</scope>
    <source>
        <strain evidence="5">A17</strain>
        <strain evidence="6 7">cv. Jemalong A17</strain>
    </source>
</reference>
<dbReference type="SUPFAM" id="SSF54189">
    <property type="entry name" value="Ribosomal proteins S24e, L23 and L15e"/>
    <property type="match status" value="1"/>
</dbReference>
<dbReference type="GO" id="GO:0061630">
    <property type="term" value="F:ubiquitin protein ligase activity"/>
    <property type="evidence" value="ECO:0000318"/>
    <property type="project" value="GO_Central"/>
</dbReference>
<dbReference type="Proteomes" id="UP000002051">
    <property type="component" value="Unassembled WGS sequence"/>
</dbReference>
<accession>A0A072U7X0</accession>
<evidence type="ECO:0000313" key="7">
    <source>
        <dbReference type="Proteomes" id="UP000002051"/>
    </source>
</evidence>
<dbReference type="KEGG" id="mtr:25497732"/>
<sequence length="753" mass="86402">MGAYKYVSELWRKKQSDVMRLMQRVRCWEYRQQSSIVRLTRPTRPDMARRLGYKAKQPYSGFQLSTLVDVLHKYAPEVDLLSFIKSSLDTLEGTDHYWLNRSVKNEEFFGIHGTFLVLAANNFDCGIMFQKLKTIQERFPHITIMGIKLINSSDRENQIQFLMTENITFPILLSQRTFPQIKEGACYILFRNFKNPKIYNENDVSPEILCQDIQELKMQPSDDSDWLNVVRSTTWRQDLIAKDEYICSPLQNLVLYYPGCVSADESANRLFISDCNHHRIIVCDDNGKIMDCIGSSPGFEDGDFESAKLRRPAGSYYNATEDCLYFLDSENHAIRRADMEARLVETLYPISTDNKGGGIFNWILNKLGLETSVRNMEKSEVLDPKRLYFPWHLLKSDDDDTIYIIDRRFQTLWTMDSGSGKVDKIFEGSPKILEICGQLIRQNLSTFDKIPCDQFQQKTNNVFALDGLPHSDRLSSLTTLQNHMFICDKVRQRILKVNIESGVCLDFELSNFGLLGFPYWLNSPLETCYAGGNGLSDTAIDHLQQFDLLPGNIDIKLSVDVHADIEVVEPLRESCIWRQARGAAAEITGMDDPRSMDKVGVAQQWYDELDDLASPKADPESEVIEDDLDQNTAMEDDKIRINSCVGTSPGTSEVIIFAVLYCKLRKIPNSNYGNQEKYAARILDFLSSKRSGKRERDSWNAYLLQSKGDLRDLIFTKLVHIRVRINTSDHPKAENDRDFILTDSTIKVNVLLN</sequence>
<dbReference type="GO" id="GO:0000209">
    <property type="term" value="P:protein polyubiquitination"/>
    <property type="evidence" value="ECO:0000318"/>
    <property type="project" value="GO_Central"/>
</dbReference>
<dbReference type="SMART" id="SM01384">
    <property type="entry name" value="Ribosomal_L15e"/>
    <property type="match status" value="1"/>
</dbReference>
<dbReference type="AlphaFoldDB" id="A0A072U7X0"/>
<dbReference type="InterPro" id="IPR000439">
    <property type="entry name" value="Ribosomal_eL15"/>
</dbReference>
<dbReference type="GO" id="GO:0003735">
    <property type="term" value="F:structural constituent of ribosome"/>
    <property type="evidence" value="ECO:0007669"/>
    <property type="project" value="InterPro"/>
</dbReference>
<dbReference type="InterPro" id="IPR012678">
    <property type="entry name" value="Ribosomal_uL23/eL15/eS24_sf"/>
</dbReference>
<dbReference type="STRING" id="3880.A0A072U7X0"/>
<evidence type="ECO:0000256" key="1">
    <source>
        <dbReference type="ARBA" id="ARBA00006857"/>
    </source>
</evidence>